<evidence type="ECO:0000256" key="2">
    <source>
        <dbReference type="ARBA" id="ARBA00023015"/>
    </source>
</evidence>
<evidence type="ECO:0000313" key="9">
    <source>
        <dbReference type="EMBL" id="QDV05069.1"/>
    </source>
</evidence>
<dbReference type="SUPFAM" id="SSF88659">
    <property type="entry name" value="Sigma3 and sigma4 domains of RNA polymerase sigma factors"/>
    <property type="match status" value="1"/>
</dbReference>
<keyword evidence="2" id="KW-0805">Transcription regulation</keyword>
<dbReference type="InterPro" id="IPR013249">
    <property type="entry name" value="RNA_pol_sigma70_r4_t2"/>
</dbReference>
<name>A0A518ELV2_9BACT</name>
<sequence>MDEPTWIELYRREMPLLYGMVSRRVGGERMLAEDVTQEVWLRALRSWEASMPPDAPGAWLRTVALNVLRNYFRRRSIESATLTELGLGADDVLVEEHAVARVGGTGMAGAERAHRIQAGLARLPPEQALLLEERYFDGLSVRVLATARKTTERGIEGRLHRARGALARALGGEPDTTSIPNPTSPSHHE</sequence>
<dbReference type="InterPro" id="IPR036388">
    <property type="entry name" value="WH-like_DNA-bd_sf"/>
</dbReference>
<dbReference type="Proteomes" id="UP000320390">
    <property type="component" value="Chromosome"/>
</dbReference>
<dbReference type="Gene3D" id="1.10.10.10">
    <property type="entry name" value="Winged helix-like DNA-binding domain superfamily/Winged helix DNA-binding domain"/>
    <property type="match status" value="1"/>
</dbReference>
<feature type="region of interest" description="Disordered" evidence="6">
    <location>
        <begin position="167"/>
        <end position="189"/>
    </location>
</feature>
<accession>A0A518ELV2</accession>
<dbReference type="PANTHER" id="PTHR43133">
    <property type="entry name" value="RNA POLYMERASE ECF-TYPE SIGMA FACTO"/>
    <property type="match status" value="1"/>
</dbReference>
<feature type="domain" description="RNA polymerase sigma factor 70 region 4 type 2" evidence="8">
    <location>
        <begin position="115"/>
        <end position="166"/>
    </location>
</feature>
<proteinExistence type="inferred from homology"/>
<protein>
    <submittedName>
        <fullName evidence="9">ECF RNA polymerase sigma factor SigE</fullName>
    </submittedName>
</protein>
<evidence type="ECO:0000256" key="3">
    <source>
        <dbReference type="ARBA" id="ARBA00023082"/>
    </source>
</evidence>
<dbReference type="SUPFAM" id="SSF88946">
    <property type="entry name" value="Sigma2 domain of RNA polymerase sigma factors"/>
    <property type="match status" value="1"/>
</dbReference>
<dbReference type="PANTHER" id="PTHR43133:SF8">
    <property type="entry name" value="RNA POLYMERASE SIGMA FACTOR HI_1459-RELATED"/>
    <property type="match status" value="1"/>
</dbReference>
<evidence type="ECO:0000259" key="7">
    <source>
        <dbReference type="Pfam" id="PF04542"/>
    </source>
</evidence>
<evidence type="ECO:0000256" key="6">
    <source>
        <dbReference type="SAM" id="MobiDB-lite"/>
    </source>
</evidence>
<comment type="similarity">
    <text evidence="1">Belongs to the sigma-70 factor family. ECF subfamily.</text>
</comment>
<dbReference type="InterPro" id="IPR013325">
    <property type="entry name" value="RNA_pol_sigma_r2"/>
</dbReference>
<dbReference type="Pfam" id="PF08281">
    <property type="entry name" value="Sigma70_r4_2"/>
    <property type="match status" value="1"/>
</dbReference>
<dbReference type="InterPro" id="IPR014284">
    <property type="entry name" value="RNA_pol_sigma-70_dom"/>
</dbReference>
<dbReference type="GO" id="GO:0003677">
    <property type="term" value="F:DNA binding"/>
    <property type="evidence" value="ECO:0007669"/>
    <property type="project" value="UniProtKB-KW"/>
</dbReference>
<evidence type="ECO:0000313" key="10">
    <source>
        <dbReference type="Proteomes" id="UP000320390"/>
    </source>
</evidence>
<dbReference type="InterPro" id="IPR039425">
    <property type="entry name" value="RNA_pol_sigma-70-like"/>
</dbReference>
<evidence type="ECO:0000256" key="1">
    <source>
        <dbReference type="ARBA" id="ARBA00010641"/>
    </source>
</evidence>
<dbReference type="Gene3D" id="1.10.1740.10">
    <property type="match status" value="1"/>
</dbReference>
<dbReference type="GO" id="GO:0016987">
    <property type="term" value="F:sigma factor activity"/>
    <property type="evidence" value="ECO:0007669"/>
    <property type="project" value="UniProtKB-KW"/>
</dbReference>
<dbReference type="GO" id="GO:0006352">
    <property type="term" value="P:DNA-templated transcription initiation"/>
    <property type="evidence" value="ECO:0007669"/>
    <property type="project" value="InterPro"/>
</dbReference>
<keyword evidence="10" id="KW-1185">Reference proteome</keyword>
<dbReference type="AlphaFoldDB" id="A0A518ELV2"/>
<dbReference type="RefSeq" id="WP_419190889.1">
    <property type="nucleotide sequence ID" value="NZ_CP036434.1"/>
</dbReference>
<keyword evidence="3" id="KW-0731">Sigma factor</keyword>
<evidence type="ECO:0000256" key="5">
    <source>
        <dbReference type="ARBA" id="ARBA00023163"/>
    </source>
</evidence>
<feature type="domain" description="RNA polymerase sigma-70 region 2" evidence="7">
    <location>
        <begin position="9"/>
        <end position="76"/>
    </location>
</feature>
<dbReference type="InterPro" id="IPR007627">
    <property type="entry name" value="RNA_pol_sigma70_r2"/>
</dbReference>
<keyword evidence="4" id="KW-0238">DNA-binding</keyword>
<organism evidence="9 10">
    <name type="scientific">Saltatorellus ferox</name>
    <dbReference type="NCBI Taxonomy" id="2528018"/>
    <lineage>
        <taxon>Bacteria</taxon>
        <taxon>Pseudomonadati</taxon>
        <taxon>Planctomycetota</taxon>
        <taxon>Planctomycetia</taxon>
        <taxon>Planctomycetia incertae sedis</taxon>
        <taxon>Saltatorellus</taxon>
    </lineage>
</organism>
<keyword evidence="5" id="KW-0804">Transcription</keyword>
<dbReference type="NCBIfam" id="TIGR02937">
    <property type="entry name" value="sigma70-ECF"/>
    <property type="match status" value="1"/>
</dbReference>
<evidence type="ECO:0000259" key="8">
    <source>
        <dbReference type="Pfam" id="PF08281"/>
    </source>
</evidence>
<gene>
    <name evidence="9" type="primary">sigE_1</name>
    <name evidence="9" type="ORF">Poly30_05640</name>
</gene>
<dbReference type="InterPro" id="IPR013324">
    <property type="entry name" value="RNA_pol_sigma_r3/r4-like"/>
</dbReference>
<feature type="compositionally biased region" description="Polar residues" evidence="6">
    <location>
        <begin position="175"/>
        <end position="189"/>
    </location>
</feature>
<dbReference type="EMBL" id="CP036434">
    <property type="protein sequence ID" value="QDV05069.1"/>
    <property type="molecule type" value="Genomic_DNA"/>
</dbReference>
<evidence type="ECO:0000256" key="4">
    <source>
        <dbReference type="ARBA" id="ARBA00023125"/>
    </source>
</evidence>
<reference evidence="9 10" key="1">
    <citation type="submission" date="2019-02" db="EMBL/GenBank/DDBJ databases">
        <title>Deep-cultivation of Planctomycetes and their phenomic and genomic characterization uncovers novel biology.</title>
        <authorList>
            <person name="Wiegand S."/>
            <person name="Jogler M."/>
            <person name="Boedeker C."/>
            <person name="Pinto D."/>
            <person name="Vollmers J."/>
            <person name="Rivas-Marin E."/>
            <person name="Kohn T."/>
            <person name="Peeters S.H."/>
            <person name="Heuer A."/>
            <person name="Rast P."/>
            <person name="Oberbeckmann S."/>
            <person name="Bunk B."/>
            <person name="Jeske O."/>
            <person name="Meyerdierks A."/>
            <person name="Storesund J.E."/>
            <person name="Kallscheuer N."/>
            <person name="Luecker S."/>
            <person name="Lage O.M."/>
            <person name="Pohl T."/>
            <person name="Merkel B.J."/>
            <person name="Hornburger P."/>
            <person name="Mueller R.-W."/>
            <person name="Bruemmer F."/>
            <person name="Labrenz M."/>
            <person name="Spormann A.M."/>
            <person name="Op den Camp H."/>
            <person name="Overmann J."/>
            <person name="Amann R."/>
            <person name="Jetten M.S.M."/>
            <person name="Mascher T."/>
            <person name="Medema M.H."/>
            <person name="Devos D.P."/>
            <person name="Kaster A.-K."/>
            <person name="Ovreas L."/>
            <person name="Rohde M."/>
            <person name="Galperin M.Y."/>
            <person name="Jogler C."/>
        </authorList>
    </citation>
    <scope>NUCLEOTIDE SEQUENCE [LARGE SCALE GENOMIC DNA]</scope>
    <source>
        <strain evidence="9 10">Poly30</strain>
    </source>
</reference>
<dbReference type="Pfam" id="PF04542">
    <property type="entry name" value="Sigma70_r2"/>
    <property type="match status" value="1"/>
</dbReference>